<dbReference type="CDD" id="cd13127">
    <property type="entry name" value="MATE_tuaB_like"/>
    <property type="match status" value="1"/>
</dbReference>
<feature type="transmembrane region" description="Helical" evidence="7">
    <location>
        <begin position="359"/>
        <end position="375"/>
    </location>
</feature>
<keyword evidence="3" id="KW-1003">Cell membrane</keyword>
<name>A0ABR9VSJ4_9SYNC</name>
<evidence type="ECO:0000256" key="2">
    <source>
        <dbReference type="ARBA" id="ARBA00007430"/>
    </source>
</evidence>
<feature type="transmembrane region" description="Helical" evidence="7">
    <location>
        <begin position="197"/>
        <end position="227"/>
    </location>
</feature>
<feature type="transmembrane region" description="Helical" evidence="7">
    <location>
        <begin position="123"/>
        <end position="147"/>
    </location>
</feature>
<gene>
    <name evidence="8" type="ORF">IQ217_10840</name>
</gene>
<feature type="transmembrane region" description="Helical" evidence="7">
    <location>
        <begin position="153"/>
        <end position="176"/>
    </location>
</feature>
<evidence type="ECO:0000256" key="1">
    <source>
        <dbReference type="ARBA" id="ARBA00004651"/>
    </source>
</evidence>
<evidence type="ECO:0000256" key="7">
    <source>
        <dbReference type="SAM" id="Phobius"/>
    </source>
</evidence>
<dbReference type="PANTHER" id="PTHR30250">
    <property type="entry name" value="PST FAMILY PREDICTED COLANIC ACID TRANSPORTER"/>
    <property type="match status" value="1"/>
</dbReference>
<evidence type="ECO:0000256" key="5">
    <source>
        <dbReference type="ARBA" id="ARBA00022989"/>
    </source>
</evidence>
<sequence length="454" mass="50724">MSLAISYNEAFTVKSIRCPGTVRGEETRVKELIAKLKAKFSHKDGTFVRNLGWLGGSGAIIRVSRLIATVILARFLTKEDYGLAALVLTTNEFVRVFTRNGVVIRLIQTEAERLEELAESAYWLNWLMFIGLFMVQCLVAFPIAAFYDNQRLILPICAMAVNLLTIPLGIIQAALIQREGRFKIIALAELSQISSDNILSAIFALLGFGLWAIILPKILVAPIWVYFMRRYHPWRPSKGFHRHHWGDLIGFGKSVLGVELLNTLRSNLDYLIIGRFLSVEALGVYYFAFNAGLGISLGIITSIKAALLPHLCDVRDNLAQFRARYWQSQKTIAMVIIPFVLLQASLAPFYVPLVFGDRWAGAIPILMLICLSAIPRPFADAASQLLLAVDKPQWDLWWNLIFTTLFAGCLMWGVQGGNVGVAIAVLASHWLCLPLFSLWASRTVFRRLALAGEV</sequence>
<keyword evidence="5 7" id="KW-1133">Transmembrane helix</keyword>
<comment type="similarity">
    <text evidence="2">Belongs to the polysaccharide synthase family.</text>
</comment>
<comment type="subcellular location">
    <subcellularLocation>
        <location evidence="1">Cell membrane</location>
        <topology evidence="1">Multi-pass membrane protein</topology>
    </subcellularLocation>
</comment>
<keyword evidence="6 7" id="KW-0472">Membrane</keyword>
<keyword evidence="9" id="KW-1185">Reference proteome</keyword>
<protein>
    <submittedName>
        <fullName evidence="8">Lipopolysaccharide biosynthesis protein</fullName>
    </submittedName>
</protein>
<dbReference type="Pfam" id="PF13440">
    <property type="entry name" value="Polysacc_synt_3"/>
    <property type="match status" value="1"/>
</dbReference>
<feature type="transmembrane region" description="Helical" evidence="7">
    <location>
        <begin position="332"/>
        <end position="353"/>
    </location>
</feature>
<evidence type="ECO:0000256" key="3">
    <source>
        <dbReference type="ARBA" id="ARBA00022475"/>
    </source>
</evidence>
<dbReference type="Proteomes" id="UP000658720">
    <property type="component" value="Unassembled WGS sequence"/>
</dbReference>
<evidence type="ECO:0000313" key="8">
    <source>
        <dbReference type="EMBL" id="MBE9254330.1"/>
    </source>
</evidence>
<evidence type="ECO:0000256" key="4">
    <source>
        <dbReference type="ARBA" id="ARBA00022692"/>
    </source>
</evidence>
<organism evidence="8 9">
    <name type="scientific">Synechocystis salina LEGE 00031</name>
    <dbReference type="NCBI Taxonomy" id="1828736"/>
    <lineage>
        <taxon>Bacteria</taxon>
        <taxon>Bacillati</taxon>
        <taxon>Cyanobacteriota</taxon>
        <taxon>Cyanophyceae</taxon>
        <taxon>Synechococcales</taxon>
        <taxon>Merismopediaceae</taxon>
        <taxon>Synechocystis</taxon>
    </lineage>
</organism>
<dbReference type="InterPro" id="IPR050833">
    <property type="entry name" value="Poly_Biosynth_Transport"/>
</dbReference>
<proteinExistence type="inferred from homology"/>
<feature type="transmembrane region" description="Helical" evidence="7">
    <location>
        <begin position="420"/>
        <end position="440"/>
    </location>
</feature>
<evidence type="ECO:0000313" key="9">
    <source>
        <dbReference type="Proteomes" id="UP000658720"/>
    </source>
</evidence>
<keyword evidence="4 7" id="KW-0812">Transmembrane</keyword>
<reference evidence="8 9" key="1">
    <citation type="submission" date="2020-10" db="EMBL/GenBank/DDBJ databases">
        <authorList>
            <person name="Castelo-Branco R."/>
            <person name="Eusebio N."/>
            <person name="Adriana R."/>
            <person name="Vieira A."/>
            <person name="Brugerolle De Fraissinette N."/>
            <person name="Rezende De Castro R."/>
            <person name="Schneider M.P."/>
            <person name="Vasconcelos V."/>
            <person name="Leao P.N."/>
        </authorList>
    </citation>
    <scope>NUCLEOTIDE SEQUENCE [LARGE SCALE GENOMIC DNA]</scope>
    <source>
        <strain evidence="8 9">LEGE 00031</strain>
    </source>
</reference>
<dbReference type="PANTHER" id="PTHR30250:SF10">
    <property type="entry name" value="LIPOPOLYSACCHARIDE BIOSYNTHESIS PROTEIN WZXC"/>
    <property type="match status" value="1"/>
</dbReference>
<dbReference type="EMBL" id="JADEVV010000028">
    <property type="protein sequence ID" value="MBE9254330.1"/>
    <property type="molecule type" value="Genomic_DNA"/>
</dbReference>
<accession>A0ABR9VSJ4</accession>
<comment type="caution">
    <text evidence="8">The sequence shown here is derived from an EMBL/GenBank/DDBJ whole genome shotgun (WGS) entry which is preliminary data.</text>
</comment>
<evidence type="ECO:0000256" key="6">
    <source>
        <dbReference type="ARBA" id="ARBA00023136"/>
    </source>
</evidence>
<feature type="transmembrane region" description="Helical" evidence="7">
    <location>
        <begin position="284"/>
        <end position="311"/>
    </location>
</feature>
<feature type="transmembrane region" description="Helical" evidence="7">
    <location>
        <begin position="396"/>
        <end position="414"/>
    </location>
</feature>